<dbReference type="KEGG" id="lel:PVL30_000819"/>
<dbReference type="VEuPathDB" id="FungiDB:LELG_00851"/>
<evidence type="ECO:0000256" key="1">
    <source>
        <dbReference type="ARBA" id="ARBA00008060"/>
    </source>
</evidence>
<dbReference type="STRING" id="379508.A5DU15"/>
<dbReference type="GO" id="GO:0010772">
    <property type="term" value="P:meiotic DNA recombinase assembly involved in reciprocal meiotic recombination"/>
    <property type="evidence" value="ECO:0007669"/>
    <property type="project" value="TreeGrafter"/>
</dbReference>
<sequence>MSSSKVLDPIVTDPLLSTKHTTPRPNVDSTLVSEATPADTFLHPSTSSSAPQLNKAGLTINTYSDNLTENGVIDTSLNTSLNTSSTNTTFLSTTTSRSLSSSPSSSTTTIVDHTDHGHNGHHKHCVDNLDQVHTPDHPNRTEAISTAEQERITMKLKSLDEIKQQCSTLIHELEGNQHPEVIIKRHIQQLKKYNELKDVALQLVTLIADQRQVRTTDILDEMKLEIGNEE</sequence>
<dbReference type="GeneID" id="5235055"/>
<dbReference type="Proteomes" id="UP000001996">
    <property type="component" value="Unassembled WGS sequence"/>
</dbReference>
<dbReference type="GO" id="GO:0034974">
    <property type="term" value="C:Swi5-Swi2 complex"/>
    <property type="evidence" value="ECO:0007669"/>
    <property type="project" value="TreeGrafter"/>
</dbReference>
<evidence type="ECO:0000256" key="3">
    <source>
        <dbReference type="ARBA" id="ARBA00023204"/>
    </source>
</evidence>
<reference evidence="5 6" key="1">
    <citation type="journal article" date="2009" name="Nature">
        <title>Evolution of pathogenicity and sexual reproduction in eight Candida genomes.</title>
        <authorList>
            <person name="Butler G."/>
            <person name="Rasmussen M.D."/>
            <person name="Lin M.F."/>
            <person name="Santos M.A."/>
            <person name="Sakthikumar S."/>
            <person name="Munro C.A."/>
            <person name="Rheinbay E."/>
            <person name="Grabherr M."/>
            <person name="Forche A."/>
            <person name="Reedy J.L."/>
            <person name="Agrafioti I."/>
            <person name="Arnaud M.B."/>
            <person name="Bates S."/>
            <person name="Brown A.J."/>
            <person name="Brunke S."/>
            <person name="Costanzo M.C."/>
            <person name="Fitzpatrick D.A."/>
            <person name="de Groot P.W."/>
            <person name="Harris D."/>
            <person name="Hoyer L.L."/>
            <person name="Hube B."/>
            <person name="Klis F.M."/>
            <person name="Kodira C."/>
            <person name="Lennard N."/>
            <person name="Logue M.E."/>
            <person name="Martin R."/>
            <person name="Neiman A.M."/>
            <person name="Nikolaou E."/>
            <person name="Quail M.A."/>
            <person name="Quinn J."/>
            <person name="Santos M.C."/>
            <person name="Schmitzberger F.F."/>
            <person name="Sherlock G."/>
            <person name="Shah P."/>
            <person name="Silverstein K.A."/>
            <person name="Skrzypek M.S."/>
            <person name="Soll D."/>
            <person name="Staggs R."/>
            <person name="Stansfield I."/>
            <person name="Stumpf M.P."/>
            <person name="Sudbery P.E."/>
            <person name="Srikantha T."/>
            <person name="Zeng Q."/>
            <person name="Berman J."/>
            <person name="Berriman M."/>
            <person name="Heitman J."/>
            <person name="Gow N.A."/>
            <person name="Lorenz M.C."/>
            <person name="Birren B.W."/>
            <person name="Kellis M."/>
            <person name="Cuomo C.A."/>
        </authorList>
    </citation>
    <scope>NUCLEOTIDE SEQUENCE [LARGE SCALE GENOMIC DNA]</scope>
    <source>
        <strain evidence="6">ATCC 11503 / BCRC 21390 / CBS 2605 / JCM 1781 / NBRC 1676 / NRRL YB-4239</strain>
    </source>
</reference>
<protein>
    <recommendedName>
        <fullName evidence="7">Swi5-domain-containing protein</fullName>
    </recommendedName>
</protein>
<evidence type="ECO:0000256" key="2">
    <source>
        <dbReference type="ARBA" id="ARBA00022763"/>
    </source>
</evidence>
<dbReference type="Gene3D" id="1.20.5.170">
    <property type="match status" value="1"/>
</dbReference>
<dbReference type="GO" id="GO:0032798">
    <property type="term" value="C:Swi5-Sfr1 complex"/>
    <property type="evidence" value="ECO:0007669"/>
    <property type="project" value="TreeGrafter"/>
</dbReference>
<dbReference type="PANTHER" id="PTHR28529:SF2">
    <property type="entry name" value="DNA REPAIR PROTEIN SWI5 HOMOLOG"/>
    <property type="match status" value="1"/>
</dbReference>
<dbReference type="eggNOG" id="ENOG502SBQH">
    <property type="taxonomic scope" value="Eukaryota"/>
</dbReference>
<dbReference type="HOGENOM" id="CLU_1204975_0_0_1"/>
<comment type="similarity">
    <text evidence="1">Belongs to the SWI5/SAE3 family.</text>
</comment>
<dbReference type="OrthoDB" id="255837at2759"/>
<dbReference type="PANTHER" id="PTHR28529">
    <property type="entry name" value="DNA REPAIR PROTEIN SWI5 HOMOLOG"/>
    <property type="match status" value="1"/>
</dbReference>
<evidence type="ECO:0000256" key="4">
    <source>
        <dbReference type="SAM" id="MobiDB-lite"/>
    </source>
</evidence>
<keyword evidence="6" id="KW-1185">Reference proteome</keyword>
<dbReference type="AlphaFoldDB" id="A5DU15"/>
<gene>
    <name evidence="5" type="ORF">LELG_00851</name>
</gene>
<dbReference type="GO" id="GO:0000709">
    <property type="term" value="P:meiotic joint molecule formation"/>
    <property type="evidence" value="ECO:0007669"/>
    <property type="project" value="TreeGrafter"/>
</dbReference>
<proteinExistence type="inferred from homology"/>
<organism evidence="5 6">
    <name type="scientific">Lodderomyces elongisporus (strain ATCC 11503 / CBS 2605 / JCM 1781 / NBRC 1676 / NRRL YB-4239)</name>
    <name type="common">Yeast</name>
    <name type="synonym">Saccharomyces elongisporus</name>
    <dbReference type="NCBI Taxonomy" id="379508"/>
    <lineage>
        <taxon>Eukaryota</taxon>
        <taxon>Fungi</taxon>
        <taxon>Dikarya</taxon>
        <taxon>Ascomycota</taxon>
        <taxon>Saccharomycotina</taxon>
        <taxon>Pichiomycetes</taxon>
        <taxon>Debaryomycetaceae</taxon>
        <taxon>Candida/Lodderomyces clade</taxon>
        <taxon>Lodderomyces</taxon>
    </lineage>
</organism>
<evidence type="ECO:0000313" key="6">
    <source>
        <dbReference type="Proteomes" id="UP000001996"/>
    </source>
</evidence>
<evidence type="ECO:0000313" key="5">
    <source>
        <dbReference type="EMBL" id="EDK42673.1"/>
    </source>
</evidence>
<dbReference type="InterPro" id="IPR010760">
    <property type="entry name" value="DNA-repair_Swi5"/>
</dbReference>
<evidence type="ECO:0008006" key="7">
    <source>
        <dbReference type="Google" id="ProtNLM"/>
    </source>
</evidence>
<name>A5DU15_LODEL</name>
<dbReference type="InParanoid" id="A5DU15"/>
<dbReference type="Pfam" id="PF07061">
    <property type="entry name" value="Swi5"/>
    <property type="match status" value="1"/>
</dbReference>
<keyword evidence="2" id="KW-0227">DNA damage</keyword>
<accession>A5DU15</accession>
<keyword evidence="3" id="KW-0234">DNA repair</keyword>
<feature type="region of interest" description="Disordered" evidence="4">
    <location>
        <begin position="83"/>
        <end position="109"/>
    </location>
</feature>
<dbReference type="EMBL" id="CH981524">
    <property type="protein sequence ID" value="EDK42673.1"/>
    <property type="molecule type" value="Genomic_DNA"/>
</dbReference>